<protein>
    <submittedName>
        <fullName evidence="1">Uncharacterized protein</fullName>
    </submittedName>
</protein>
<sequence length="349" mass="39402">MTKHALLNRYTRYFNPPFRYSQPKEVHMSAHMDVGNSMPYSNHFKKRSVSITDRLIPGCKPSKIYSYDSSCQLAANTYPKNSWHKSGSQIKHHDARTPSTTSLKASAFVKKSSFQHGPDLLVRCSNSSQTNEFVLDRQKTSEEAHSGFTQIKQNTSASRSAQKNKLFEKELYAKVRSTGCQNQELRAKGCEVPISVDLRSDLLGKVIEPQSQLSEESMTQSKTVLVPEREAAETQIDNECHKIWNNDYGEYEITSDSESYSDRKGKKLFAMKSNRIHLIHTSVANSSTETAKDQMSVRQLNKSAVKAMHSGKELDYTEMANTVHSISQRMLHITGDSASIQESKISTFD</sequence>
<evidence type="ECO:0000313" key="2">
    <source>
        <dbReference type="Proteomes" id="UP000784294"/>
    </source>
</evidence>
<evidence type="ECO:0000313" key="1">
    <source>
        <dbReference type="EMBL" id="VEL06723.1"/>
    </source>
</evidence>
<name>A0A3S4ZTI9_9PLAT</name>
<proteinExistence type="predicted"/>
<dbReference type="AlphaFoldDB" id="A0A3S4ZTI9"/>
<keyword evidence="2" id="KW-1185">Reference proteome</keyword>
<dbReference type="Proteomes" id="UP000784294">
    <property type="component" value="Unassembled WGS sequence"/>
</dbReference>
<comment type="caution">
    <text evidence="1">The sequence shown here is derived from an EMBL/GenBank/DDBJ whole genome shotgun (WGS) entry which is preliminary data.</text>
</comment>
<organism evidence="1 2">
    <name type="scientific">Protopolystoma xenopodis</name>
    <dbReference type="NCBI Taxonomy" id="117903"/>
    <lineage>
        <taxon>Eukaryota</taxon>
        <taxon>Metazoa</taxon>
        <taxon>Spiralia</taxon>
        <taxon>Lophotrochozoa</taxon>
        <taxon>Platyhelminthes</taxon>
        <taxon>Monogenea</taxon>
        <taxon>Polyopisthocotylea</taxon>
        <taxon>Polystomatidea</taxon>
        <taxon>Polystomatidae</taxon>
        <taxon>Protopolystoma</taxon>
    </lineage>
</organism>
<dbReference type="EMBL" id="CAAALY010000303">
    <property type="protein sequence ID" value="VEL06723.1"/>
    <property type="molecule type" value="Genomic_DNA"/>
</dbReference>
<gene>
    <name evidence="1" type="ORF">PXEA_LOCUS163</name>
</gene>
<reference evidence="1" key="1">
    <citation type="submission" date="2018-11" db="EMBL/GenBank/DDBJ databases">
        <authorList>
            <consortium name="Pathogen Informatics"/>
        </authorList>
    </citation>
    <scope>NUCLEOTIDE SEQUENCE</scope>
</reference>
<accession>A0A3S4ZTI9</accession>